<dbReference type="InterPro" id="IPR042529">
    <property type="entry name" value="IF_2B-like_C"/>
</dbReference>
<keyword evidence="5" id="KW-0648">Protein biosynthesis</keyword>
<name>A0AAD5QAD8_PYTIN</name>
<dbReference type="GO" id="GO:0005851">
    <property type="term" value="C:eukaryotic translation initiation factor 2B complex"/>
    <property type="evidence" value="ECO:0007669"/>
    <property type="project" value="TreeGrafter"/>
</dbReference>
<reference evidence="11" key="1">
    <citation type="submission" date="2021-12" db="EMBL/GenBank/DDBJ databases">
        <title>Prjna785345.</title>
        <authorList>
            <person name="Rujirawat T."/>
            <person name="Krajaejun T."/>
        </authorList>
    </citation>
    <scope>NUCLEOTIDE SEQUENCE</scope>
    <source>
        <strain evidence="11">Pi057C3</strain>
    </source>
</reference>
<organism evidence="11 12">
    <name type="scientific">Pythium insidiosum</name>
    <name type="common">Pythiosis disease agent</name>
    <dbReference type="NCBI Taxonomy" id="114742"/>
    <lineage>
        <taxon>Eukaryota</taxon>
        <taxon>Sar</taxon>
        <taxon>Stramenopiles</taxon>
        <taxon>Oomycota</taxon>
        <taxon>Peronosporomycetes</taxon>
        <taxon>Pythiales</taxon>
        <taxon>Pythiaceae</taxon>
        <taxon>Pythium</taxon>
    </lineage>
</organism>
<comment type="subunit">
    <text evidence="8">Component of the translation initiation factor 2B (eIF2B) complex which is a heterodecamer of two sets of five different subunits: alpha, beta, gamma, delta and epsilon. Subunits alpha, beta and delta comprise a regulatory subcomplex and subunits epsilon and gamma comprise a catalytic subcomplex. Within the complex, the hexameric regulatory complex resides at the center, with the two heterodimeric catalytic subcomplexes bound on opposite sides.</text>
</comment>
<evidence type="ECO:0000256" key="9">
    <source>
        <dbReference type="RuleBase" id="RU003814"/>
    </source>
</evidence>
<evidence type="ECO:0000256" key="3">
    <source>
        <dbReference type="ARBA" id="ARBA00022490"/>
    </source>
</evidence>
<comment type="similarity">
    <text evidence="2 9">Belongs to the eIF-2B alpha/beta/delta subunits family.</text>
</comment>
<evidence type="ECO:0000256" key="7">
    <source>
        <dbReference type="ARBA" id="ARBA00044228"/>
    </source>
</evidence>
<dbReference type="GO" id="GO:0005829">
    <property type="term" value="C:cytosol"/>
    <property type="evidence" value="ECO:0007669"/>
    <property type="project" value="UniProtKB-SubCell"/>
</dbReference>
<dbReference type="Gene3D" id="3.40.50.10470">
    <property type="entry name" value="Translation initiation factor eif-2b, domain 2"/>
    <property type="match status" value="1"/>
</dbReference>
<gene>
    <name evidence="11" type="ORF">P43SY_008956</name>
</gene>
<proteinExistence type="inferred from homology"/>
<dbReference type="FunFam" id="3.40.50.10470:FF:000005">
    <property type="entry name" value="translation initiation factor eIF-2B subunit beta"/>
    <property type="match status" value="1"/>
</dbReference>
<feature type="compositionally biased region" description="Polar residues" evidence="10">
    <location>
        <begin position="129"/>
        <end position="146"/>
    </location>
</feature>
<evidence type="ECO:0000256" key="1">
    <source>
        <dbReference type="ARBA" id="ARBA00004514"/>
    </source>
</evidence>
<accession>A0AAD5QAD8</accession>
<keyword evidence="3" id="KW-0963">Cytoplasm</keyword>
<dbReference type="AlphaFoldDB" id="A0AAD5QAD8"/>
<evidence type="ECO:0000256" key="2">
    <source>
        <dbReference type="ARBA" id="ARBA00007251"/>
    </source>
</evidence>
<evidence type="ECO:0000313" key="11">
    <source>
        <dbReference type="EMBL" id="KAJ0408609.1"/>
    </source>
</evidence>
<evidence type="ECO:0000256" key="6">
    <source>
        <dbReference type="ARBA" id="ARBA00044122"/>
    </source>
</evidence>
<dbReference type="SUPFAM" id="SSF100950">
    <property type="entry name" value="NagB/RpiA/CoA transferase-like"/>
    <property type="match status" value="1"/>
</dbReference>
<dbReference type="GO" id="GO:0003743">
    <property type="term" value="F:translation initiation factor activity"/>
    <property type="evidence" value="ECO:0007669"/>
    <property type="project" value="UniProtKB-KW"/>
</dbReference>
<dbReference type="EMBL" id="JAKCXM010000010">
    <property type="protein sequence ID" value="KAJ0408609.1"/>
    <property type="molecule type" value="Genomic_DNA"/>
</dbReference>
<evidence type="ECO:0000256" key="8">
    <source>
        <dbReference type="ARBA" id="ARBA00046432"/>
    </source>
</evidence>
<dbReference type="InterPro" id="IPR051855">
    <property type="entry name" value="eIF2B_beta_subunit"/>
</dbReference>
<sequence>MAVVPSPAPTPSTPLEQWLADWPSVRASVDDLVLSLKRRQLTGSYDTAKRTTMLLSEMARRCAASLNTVDWMTAGEITEKVRSLGDMLTKAHPQELAIGNVVRRVLYIIREEHANALKSPPPSAKLEARSSSTYAGSAGSRSYQSRSLGSILTPGTDADMSTPIADLKSSVMEALTELIDEIDSLHVNIADQAMEYIHADEVILTYGLSTSVEEFLKNAAKKREFKVLVVESAPSLNGQEMAHALAQSGMDVTVIPDSAVFAMMARVNKVVIPAAAVVANGGLIAQSGLQNIALAAKKCSVPVVCVAGIIKLCPLYAHDLDVLNELVSPSQIYNYEDTADNLEVLNPAFDYVPPEFVSLYITNTGAHQPSYIYRLLAEYYSPQDYQLA</sequence>
<keyword evidence="12" id="KW-1185">Reference proteome</keyword>
<dbReference type="PANTHER" id="PTHR45859:SF1">
    <property type="entry name" value="TRANSLATION INITIATION FACTOR EIF-2B SUBUNIT BETA"/>
    <property type="match status" value="1"/>
</dbReference>
<comment type="caution">
    <text evidence="11">The sequence shown here is derived from an EMBL/GenBank/DDBJ whole genome shotgun (WGS) entry which is preliminary data.</text>
</comment>
<dbReference type="GO" id="GO:0005085">
    <property type="term" value="F:guanyl-nucleotide exchange factor activity"/>
    <property type="evidence" value="ECO:0007669"/>
    <property type="project" value="TreeGrafter"/>
</dbReference>
<comment type="subcellular location">
    <subcellularLocation>
        <location evidence="1">Cytoplasm</location>
        <location evidence="1">Cytosol</location>
    </subcellularLocation>
</comment>
<evidence type="ECO:0000256" key="4">
    <source>
        <dbReference type="ARBA" id="ARBA00022540"/>
    </source>
</evidence>
<feature type="region of interest" description="Disordered" evidence="10">
    <location>
        <begin position="117"/>
        <end position="146"/>
    </location>
</feature>
<protein>
    <recommendedName>
        <fullName evidence="6">Translation initiation factor eIF2B subunit beta</fullName>
    </recommendedName>
    <alternativeName>
        <fullName evidence="7">eIF2B GDP-GTP exchange factor subunit beta</fullName>
    </alternativeName>
</protein>
<keyword evidence="4" id="KW-0396">Initiation factor</keyword>
<evidence type="ECO:0000313" key="12">
    <source>
        <dbReference type="Proteomes" id="UP001209570"/>
    </source>
</evidence>
<dbReference type="InterPro" id="IPR037171">
    <property type="entry name" value="NagB/RpiA_transferase-like"/>
</dbReference>
<evidence type="ECO:0000256" key="5">
    <source>
        <dbReference type="ARBA" id="ARBA00022917"/>
    </source>
</evidence>
<evidence type="ECO:0000256" key="10">
    <source>
        <dbReference type="SAM" id="MobiDB-lite"/>
    </source>
</evidence>
<dbReference type="Pfam" id="PF01008">
    <property type="entry name" value="IF-2B"/>
    <property type="match status" value="1"/>
</dbReference>
<dbReference type="PANTHER" id="PTHR45859">
    <property type="entry name" value="TRANSLATION INITIATION FACTOR EIF-2B SUBUNIT BETA"/>
    <property type="match status" value="1"/>
</dbReference>
<dbReference type="InterPro" id="IPR000649">
    <property type="entry name" value="IF-2B-related"/>
</dbReference>
<dbReference type="Proteomes" id="UP001209570">
    <property type="component" value="Unassembled WGS sequence"/>
</dbReference>